<dbReference type="InterPro" id="IPR000485">
    <property type="entry name" value="AsnC-type_HTH_dom"/>
</dbReference>
<dbReference type="PROSITE" id="PS50949">
    <property type="entry name" value="HTH_GNTR"/>
    <property type="match status" value="1"/>
</dbReference>
<feature type="domain" description="HTH gntR-type" evidence="4">
    <location>
        <begin position="12"/>
        <end position="79"/>
    </location>
</feature>
<evidence type="ECO:0000256" key="2">
    <source>
        <dbReference type="ARBA" id="ARBA00023125"/>
    </source>
</evidence>
<dbReference type="PRINTS" id="PR00035">
    <property type="entry name" value="HTHGNTR"/>
</dbReference>
<dbReference type="CDD" id="cd07377">
    <property type="entry name" value="WHTH_GntR"/>
    <property type="match status" value="1"/>
</dbReference>
<dbReference type="InterPro" id="IPR011711">
    <property type="entry name" value="GntR_C"/>
</dbReference>
<keyword evidence="1" id="KW-0805">Transcription regulation</keyword>
<evidence type="ECO:0000256" key="1">
    <source>
        <dbReference type="ARBA" id="ARBA00023015"/>
    </source>
</evidence>
<comment type="caution">
    <text evidence="5">The sequence shown here is derived from an EMBL/GenBank/DDBJ whole genome shotgun (WGS) entry which is preliminary data.</text>
</comment>
<accession>A0ABV7YCJ0</accession>
<proteinExistence type="predicted"/>
<dbReference type="SUPFAM" id="SSF46785">
    <property type="entry name" value="Winged helix' DNA-binding domain"/>
    <property type="match status" value="1"/>
</dbReference>
<dbReference type="RefSeq" id="WP_205114378.1">
    <property type="nucleotide sequence ID" value="NZ_JAFBCM010000001.1"/>
</dbReference>
<dbReference type="InterPro" id="IPR008920">
    <property type="entry name" value="TF_FadR/GntR_C"/>
</dbReference>
<evidence type="ECO:0000259" key="4">
    <source>
        <dbReference type="PROSITE" id="PS50949"/>
    </source>
</evidence>
<keyword evidence="6" id="KW-1185">Reference proteome</keyword>
<dbReference type="SMART" id="SM00895">
    <property type="entry name" value="FCD"/>
    <property type="match status" value="1"/>
</dbReference>
<organism evidence="5 6">
    <name type="scientific">Tenggerimyces flavus</name>
    <dbReference type="NCBI Taxonomy" id="1708749"/>
    <lineage>
        <taxon>Bacteria</taxon>
        <taxon>Bacillati</taxon>
        <taxon>Actinomycetota</taxon>
        <taxon>Actinomycetes</taxon>
        <taxon>Propionibacteriales</taxon>
        <taxon>Nocardioidaceae</taxon>
        <taxon>Tenggerimyces</taxon>
    </lineage>
</organism>
<evidence type="ECO:0000313" key="6">
    <source>
        <dbReference type="Proteomes" id="UP001595699"/>
    </source>
</evidence>
<dbReference type="PANTHER" id="PTHR43537">
    <property type="entry name" value="TRANSCRIPTIONAL REGULATOR, GNTR FAMILY"/>
    <property type="match status" value="1"/>
</dbReference>
<dbReference type="InterPro" id="IPR036388">
    <property type="entry name" value="WH-like_DNA-bd_sf"/>
</dbReference>
<dbReference type="Gene3D" id="1.20.120.530">
    <property type="entry name" value="GntR ligand-binding domain-like"/>
    <property type="match status" value="1"/>
</dbReference>
<dbReference type="Pfam" id="PF07729">
    <property type="entry name" value="FCD"/>
    <property type="match status" value="1"/>
</dbReference>
<name>A0ABV7YCJ0_9ACTN</name>
<dbReference type="InterPro" id="IPR000524">
    <property type="entry name" value="Tscrpt_reg_HTH_GntR"/>
</dbReference>
<sequence length="224" mass="24675">MTLDFLPRITADSRRHVIVRALRHAIEVGSLAPGDRLVERDLAERMGISRGPVREALRQLEQEGLVVSYPYRGTVVAEISAEEVEHLLVPLRLVLARFAVRHALARLTPADLSTLASLASSMRAAARVGDRAVVVETDVAFHELLLERAEQPHALQVWRTIAPRVRAYFHRDTGRYETLEEIADGHDELLAALRGGDLGEVEAVLARHIEETLDLGGSGASHGQ</sequence>
<dbReference type="Proteomes" id="UP001595699">
    <property type="component" value="Unassembled WGS sequence"/>
</dbReference>
<dbReference type="Gene3D" id="1.10.10.10">
    <property type="entry name" value="Winged helix-like DNA-binding domain superfamily/Winged helix DNA-binding domain"/>
    <property type="match status" value="1"/>
</dbReference>
<dbReference type="SMART" id="SM00345">
    <property type="entry name" value="HTH_GNTR"/>
    <property type="match status" value="1"/>
</dbReference>
<reference evidence="6" key="1">
    <citation type="journal article" date="2019" name="Int. J. Syst. Evol. Microbiol.">
        <title>The Global Catalogue of Microorganisms (GCM) 10K type strain sequencing project: providing services to taxonomists for standard genome sequencing and annotation.</title>
        <authorList>
            <consortium name="The Broad Institute Genomics Platform"/>
            <consortium name="The Broad Institute Genome Sequencing Center for Infectious Disease"/>
            <person name="Wu L."/>
            <person name="Ma J."/>
        </authorList>
    </citation>
    <scope>NUCLEOTIDE SEQUENCE [LARGE SCALE GENOMIC DNA]</scope>
    <source>
        <strain evidence="6">CGMCC 4.7241</strain>
    </source>
</reference>
<protein>
    <submittedName>
        <fullName evidence="5">GntR family transcriptional regulator</fullName>
    </submittedName>
</protein>
<keyword evidence="3" id="KW-0804">Transcription</keyword>
<dbReference type="SUPFAM" id="SSF48008">
    <property type="entry name" value="GntR ligand-binding domain-like"/>
    <property type="match status" value="1"/>
</dbReference>
<evidence type="ECO:0000313" key="5">
    <source>
        <dbReference type="EMBL" id="MFC3761725.1"/>
    </source>
</evidence>
<gene>
    <name evidence="5" type="ORF">ACFOUW_12840</name>
</gene>
<dbReference type="EMBL" id="JBHRZH010000009">
    <property type="protein sequence ID" value="MFC3761725.1"/>
    <property type="molecule type" value="Genomic_DNA"/>
</dbReference>
<dbReference type="PANTHER" id="PTHR43537:SF45">
    <property type="entry name" value="GNTR FAMILY REGULATORY PROTEIN"/>
    <property type="match status" value="1"/>
</dbReference>
<keyword evidence="2" id="KW-0238">DNA-binding</keyword>
<dbReference type="PRINTS" id="PR00033">
    <property type="entry name" value="HTHASNC"/>
</dbReference>
<dbReference type="InterPro" id="IPR036390">
    <property type="entry name" value="WH_DNA-bd_sf"/>
</dbReference>
<evidence type="ECO:0000256" key="3">
    <source>
        <dbReference type="ARBA" id="ARBA00023163"/>
    </source>
</evidence>
<dbReference type="Pfam" id="PF00392">
    <property type="entry name" value="GntR"/>
    <property type="match status" value="1"/>
</dbReference>